<protein>
    <submittedName>
        <fullName evidence="2">Uncharacterized protein</fullName>
    </submittedName>
</protein>
<proteinExistence type="predicted"/>
<evidence type="ECO:0000313" key="2">
    <source>
        <dbReference type="EMBL" id="SPO60318.1"/>
    </source>
</evidence>
<reference evidence="2 3" key="1">
    <citation type="submission" date="2018-02" db="EMBL/GenBank/DDBJ databases">
        <authorList>
            <person name="Dubost A."/>
        </authorList>
    </citation>
    <scope>NUCLEOTIDE SEQUENCE [LARGE SCALE GENOMIC DNA]</scope>
    <source>
        <strain evidence="3">JV551A3</strain>
    </source>
</reference>
<organism evidence="2 3">
    <name type="scientific">Pseudomonas inefficax</name>
    <dbReference type="NCBI Taxonomy" id="2078786"/>
    <lineage>
        <taxon>Bacteria</taxon>
        <taxon>Pseudomonadati</taxon>
        <taxon>Pseudomonadota</taxon>
        <taxon>Gammaproteobacteria</taxon>
        <taxon>Pseudomonadales</taxon>
        <taxon>Pseudomonadaceae</taxon>
        <taxon>Pseudomonas</taxon>
    </lineage>
</organism>
<evidence type="ECO:0000313" key="3">
    <source>
        <dbReference type="Proteomes" id="UP000294335"/>
    </source>
</evidence>
<accession>A0AAQ1P6M0</accession>
<name>A0AAQ1P6M0_9PSED</name>
<comment type="caution">
    <text evidence="2">The sequence shown here is derived from an EMBL/GenBank/DDBJ whole genome shotgun (WGS) entry which is preliminary data.</text>
</comment>
<dbReference type="AlphaFoldDB" id="A0AAQ1P6M0"/>
<sequence>MGHLWERVYPRRGRHRLQQQVFQPPMQALRQVFLDLDQGPLDGTLEALHPRRAMALDDDALQPQKACAIMPRRCQVGLQALEQWHGHGPGRPRQYTPLEQLLDARANHRRQPLARLEQDVADEAVAHHHIGFAAIQPVTFDEAYVVEPSGVLQQAGRQLDLLVALDVLGTDVQQRHARPLHTQGLGGHRAHHGELVEVLGATVDVSTKVEQLAVTGLGRNRRHHGRPIDTRQCLEHETRQRHQRPGVAGTDAGLGLAVAYQLEGDAHRRVRLAAQRLGWPLVHAHHLAGGHDLQARAIRSRKAADKIFKEGGLTDEGQMQRGGSRKAGNASLDNAAGTEVPAHCVDRDDLSGQGLLVSALVDHFATTVYAFWRNVVTQVYFTGGFLYRQRVFRQGVVRTAHVTGRAGFFVLLNSHN</sequence>
<feature type="region of interest" description="Disordered" evidence="1">
    <location>
        <begin position="311"/>
        <end position="332"/>
    </location>
</feature>
<dbReference type="EMBL" id="OPYN01000083">
    <property type="protein sequence ID" value="SPO60318.1"/>
    <property type="molecule type" value="Genomic_DNA"/>
</dbReference>
<evidence type="ECO:0000256" key="1">
    <source>
        <dbReference type="SAM" id="MobiDB-lite"/>
    </source>
</evidence>
<dbReference type="Proteomes" id="UP000294335">
    <property type="component" value="Unassembled WGS sequence"/>
</dbReference>
<keyword evidence="3" id="KW-1185">Reference proteome</keyword>
<gene>
    <name evidence="2" type="ORF">JV551A3_V1_830015</name>
</gene>